<feature type="compositionally biased region" description="Basic and acidic residues" evidence="1">
    <location>
        <begin position="304"/>
        <end position="315"/>
    </location>
</feature>
<accession>A0A101R3S0</accession>
<feature type="region of interest" description="Disordered" evidence="1">
    <location>
        <begin position="260"/>
        <end position="315"/>
    </location>
</feature>
<sequence>MDLDAVADELYGLSPSDFTSAREVRAKGARSEGDRDLAERIHRLRRPTLSAWASNLLVRDQPEETRRLLRLGEALRQATEELDGDQLRELSAQQRKVTSALARQAADLARQAGQPISEEARREVQETLQAVLADPDAGQEWAEGRLAKPLSAPVGFPALSAPPARVSSAGRPASRRKEAAAPSAAGSATKASARTADLEAARARRRAQQERLEQARQQAAGADRELTERQEGLTAVQDEQRQAEELARQAEERIAALTRALEEAEGERDRARDAAREAHDRAAEAERSVKEARRHARDAAAQVRRLEGQLRRKGS</sequence>
<dbReference type="RefSeq" id="WP_067228398.1">
    <property type="nucleotide sequence ID" value="NZ_KQ948549.1"/>
</dbReference>
<dbReference type="GeneID" id="91430142"/>
<keyword evidence="3" id="KW-1185">Reference proteome</keyword>
<protein>
    <submittedName>
        <fullName evidence="2">Uncharacterized protein</fullName>
    </submittedName>
</protein>
<name>A0A101R3S0_9ACTN</name>
<feature type="compositionally biased region" description="Basic and acidic residues" evidence="1">
    <location>
        <begin position="238"/>
        <end position="247"/>
    </location>
</feature>
<comment type="caution">
    <text evidence="2">The sequence shown here is derived from an EMBL/GenBank/DDBJ whole genome shotgun (WGS) entry which is preliminary data.</text>
</comment>
<proteinExistence type="predicted"/>
<evidence type="ECO:0000256" key="1">
    <source>
        <dbReference type="SAM" id="MobiDB-lite"/>
    </source>
</evidence>
<feature type="region of interest" description="Disordered" evidence="1">
    <location>
        <begin position="159"/>
        <end position="247"/>
    </location>
</feature>
<reference evidence="2 3" key="1">
    <citation type="submission" date="2015-10" db="EMBL/GenBank/DDBJ databases">
        <title>Draft genome sequence of Streptomyces longwoodensis DSM 41677, type strain for the species Streptomyces longwoodensis.</title>
        <authorList>
            <person name="Ruckert C."/>
            <person name="Winkler A."/>
            <person name="Kalinowski J."/>
            <person name="Kampfer P."/>
            <person name="Glaeser S."/>
        </authorList>
    </citation>
    <scope>NUCLEOTIDE SEQUENCE [LARGE SCALE GENOMIC DNA]</scope>
    <source>
        <strain evidence="2 3">DSM 41677</strain>
    </source>
</reference>
<dbReference type="AlphaFoldDB" id="A0A101R3S0"/>
<gene>
    <name evidence="2" type="ORF">AQJ30_03595</name>
</gene>
<feature type="compositionally biased region" description="Basic and acidic residues" evidence="1">
    <location>
        <begin position="222"/>
        <end position="231"/>
    </location>
</feature>
<dbReference type="EMBL" id="LMWS01000005">
    <property type="protein sequence ID" value="KUN40986.1"/>
    <property type="molecule type" value="Genomic_DNA"/>
</dbReference>
<dbReference type="Proteomes" id="UP000053271">
    <property type="component" value="Unassembled WGS sequence"/>
</dbReference>
<dbReference type="STRING" id="68231.AQJ30_03595"/>
<feature type="compositionally biased region" description="Basic and acidic residues" evidence="1">
    <location>
        <begin position="267"/>
        <end position="291"/>
    </location>
</feature>
<feature type="compositionally biased region" description="Basic and acidic residues" evidence="1">
    <location>
        <begin position="196"/>
        <end position="214"/>
    </location>
</feature>
<evidence type="ECO:0000313" key="2">
    <source>
        <dbReference type="EMBL" id="KUN40986.1"/>
    </source>
</evidence>
<organism evidence="2 3">
    <name type="scientific">Streptomyces longwoodensis</name>
    <dbReference type="NCBI Taxonomy" id="68231"/>
    <lineage>
        <taxon>Bacteria</taxon>
        <taxon>Bacillati</taxon>
        <taxon>Actinomycetota</taxon>
        <taxon>Actinomycetes</taxon>
        <taxon>Kitasatosporales</taxon>
        <taxon>Streptomycetaceae</taxon>
        <taxon>Streptomyces</taxon>
    </lineage>
</organism>
<evidence type="ECO:0000313" key="3">
    <source>
        <dbReference type="Proteomes" id="UP000053271"/>
    </source>
</evidence>
<feature type="compositionally biased region" description="Low complexity" evidence="1">
    <location>
        <begin position="180"/>
        <end position="195"/>
    </location>
</feature>